<dbReference type="Proteomes" id="UP000193920">
    <property type="component" value="Unassembled WGS sequence"/>
</dbReference>
<feature type="transmembrane region" description="Helical" evidence="5">
    <location>
        <begin position="267"/>
        <end position="288"/>
    </location>
</feature>
<evidence type="ECO:0000256" key="5">
    <source>
        <dbReference type="SAM" id="Phobius"/>
    </source>
</evidence>
<evidence type="ECO:0000256" key="2">
    <source>
        <dbReference type="ARBA" id="ARBA00022692"/>
    </source>
</evidence>
<evidence type="ECO:0000256" key="3">
    <source>
        <dbReference type="ARBA" id="ARBA00022989"/>
    </source>
</evidence>
<organism evidence="7 8">
    <name type="scientific">Neocallimastix californiae</name>
    <dbReference type="NCBI Taxonomy" id="1754190"/>
    <lineage>
        <taxon>Eukaryota</taxon>
        <taxon>Fungi</taxon>
        <taxon>Fungi incertae sedis</taxon>
        <taxon>Chytridiomycota</taxon>
        <taxon>Chytridiomycota incertae sedis</taxon>
        <taxon>Neocallimastigomycetes</taxon>
        <taxon>Neocallimastigales</taxon>
        <taxon>Neocallimastigaceae</taxon>
        <taxon>Neocallimastix</taxon>
    </lineage>
</organism>
<feature type="transmembrane region" description="Helical" evidence="5">
    <location>
        <begin position="388"/>
        <end position="407"/>
    </location>
</feature>
<feature type="transmembrane region" description="Helical" evidence="5">
    <location>
        <begin position="233"/>
        <end position="255"/>
    </location>
</feature>
<gene>
    <name evidence="7" type="ORF">LY90DRAFT_640395</name>
</gene>
<dbReference type="Gene3D" id="3.40.190.10">
    <property type="entry name" value="Periplasmic binding protein-like II"/>
    <property type="match status" value="2"/>
</dbReference>
<keyword evidence="4 5" id="KW-0472">Membrane</keyword>
<dbReference type="EMBL" id="MCOG01000049">
    <property type="protein sequence ID" value="ORY66871.1"/>
    <property type="molecule type" value="Genomic_DNA"/>
</dbReference>
<sequence length="585" mass="67244">MIIFGFLVDEVGTCSIVESIHSYRDTPESPFPELTSQNAIDALEMMKTIKNEISSDGEYRSLTFPFVKLIDGEALFLKFCYLKKTSINPIYKISALPGKVKGVSSSATGGYNLGINKYSRKEKREQVIKAYTYLTSKEMQRKLVNNFRIISGISSLYDDSEEICKEDKDLCDLYKNLQPITRPISKTKDYTSYSDKLRDTIYQFLYGNKSAYEVLKIVDDITRIYYVTMDSSINLIITTTYIIISLMLLISLACLKFRKFKLYLDFLSNDFWVLFIIGIILIISISYLDLLKANTLICHLKLMFQSIGFTLMTVPILHKLIINFPESNKISQWIKNKKYLFLLTFIVVDVMLNSIIIFHQYNIKTLINKNEKNFQICRKNTTISSVQYILLIIHMLVILFSLFLTFLEWNIETTYYDIRFYISAVLIDAIIAVIYAILKTVNITNYTVYFSIRECIFMLFAISSYILMYGIKIIWALINKNNSTANFMRQVKDTSHTQNTSTSIYDRYAIVSNDSSSTEKVIGKIMKYHIQKSVKSESKLENQVTYGSNFNNGPSNSFGDVSSYHTSSNVSNVGSNYIGSTNVLL</sequence>
<feature type="transmembrane region" description="Helical" evidence="5">
    <location>
        <begin position="458"/>
        <end position="478"/>
    </location>
</feature>
<comment type="subcellular location">
    <subcellularLocation>
        <location evidence="1">Membrane</location>
        <topology evidence="1">Multi-pass membrane protein</topology>
    </subcellularLocation>
</comment>
<feature type="domain" description="G-protein coupled receptors family 3 profile" evidence="6">
    <location>
        <begin position="232"/>
        <end position="468"/>
    </location>
</feature>
<dbReference type="GO" id="GO:0016020">
    <property type="term" value="C:membrane"/>
    <property type="evidence" value="ECO:0007669"/>
    <property type="project" value="UniProtKB-SubCell"/>
</dbReference>
<comment type="caution">
    <text evidence="7">The sequence shown here is derived from an EMBL/GenBank/DDBJ whole genome shotgun (WGS) entry which is preliminary data.</text>
</comment>
<evidence type="ECO:0000256" key="1">
    <source>
        <dbReference type="ARBA" id="ARBA00004141"/>
    </source>
</evidence>
<name>A0A1Y2E5N8_9FUNG</name>
<dbReference type="Pfam" id="PF00003">
    <property type="entry name" value="7tm_3"/>
    <property type="match status" value="1"/>
</dbReference>
<dbReference type="GO" id="GO:0004930">
    <property type="term" value="F:G protein-coupled receptor activity"/>
    <property type="evidence" value="ECO:0007669"/>
    <property type="project" value="InterPro"/>
</dbReference>
<reference evidence="7 8" key="1">
    <citation type="submission" date="2016-08" db="EMBL/GenBank/DDBJ databases">
        <title>A Parts List for Fungal Cellulosomes Revealed by Comparative Genomics.</title>
        <authorList>
            <consortium name="DOE Joint Genome Institute"/>
            <person name="Haitjema C.H."/>
            <person name="Gilmore S.P."/>
            <person name="Henske J.K."/>
            <person name="Solomon K.V."/>
            <person name="De Groot R."/>
            <person name="Kuo A."/>
            <person name="Mondo S.J."/>
            <person name="Salamov A.A."/>
            <person name="Labutti K."/>
            <person name="Zhao Z."/>
            <person name="Chiniquy J."/>
            <person name="Barry K."/>
            <person name="Brewer H.M."/>
            <person name="Purvine S.O."/>
            <person name="Wright A.T."/>
            <person name="Boxma B."/>
            <person name="Van Alen T."/>
            <person name="Hackstein J.H."/>
            <person name="Baker S.E."/>
            <person name="Grigoriev I.V."/>
            <person name="O'Malley M.A."/>
        </authorList>
    </citation>
    <scope>NUCLEOTIDE SEQUENCE [LARGE SCALE GENOMIC DNA]</scope>
    <source>
        <strain evidence="7 8">G1</strain>
    </source>
</reference>
<keyword evidence="2 5" id="KW-0812">Transmembrane</keyword>
<accession>A0A1Y2E5N8</accession>
<evidence type="ECO:0000313" key="8">
    <source>
        <dbReference type="Proteomes" id="UP000193920"/>
    </source>
</evidence>
<dbReference type="SUPFAM" id="SSF53850">
    <property type="entry name" value="Periplasmic binding protein-like II"/>
    <property type="match status" value="1"/>
</dbReference>
<keyword evidence="8" id="KW-1185">Reference proteome</keyword>
<dbReference type="OrthoDB" id="10507306at2759"/>
<feature type="transmembrane region" description="Helical" evidence="5">
    <location>
        <begin position="419"/>
        <end position="438"/>
    </location>
</feature>
<proteinExistence type="predicted"/>
<keyword evidence="3 5" id="KW-1133">Transmembrane helix</keyword>
<evidence type="ECO:0000313" key="7">
    <source>
        <dbReference type="EMBL" id="ORY66871.1"/>
    </source>
</evidence>
<evidence type="ECO:0000256" key="4">
    <source>
        <dbReference type="ARBA" id="ARBA00023136"/>
    </source>
</evidence>
<feature type="transmembrane region" description="Helical" evidence="5">
    <location>
        <begin position="339"/>
        <end position="361"/>
    </location>
</feature>
<feature type="transmembrane region" description="Helical" evidence="5">
    <location>
        <begin position="300"/>
        <end position="318"/>
    </location>
</feature>
<protein>
    <recommendedName>
        <fullName evidence="6">G-protein coupled receptors family 3 profile domain-containing protein</fullName>
    </recommendedName>
</protein>
<dbReference type="InterPro" id="IPR017978">
    <property type="entry name" value="GPCR_3_C"/>
</dbReference>
<evidence type="ECO:0000259" key="6">
    <source>
        <dbReference type="Pfam" id="PF00003"/>
    </source>
</evidence>
<dbReference type="AlphaFoldDB" id="A0A1Y2E5N8"/>